<keyword evidence="4 15" id="KW-0227">DNA damage</keyword>
<keyword evidence="8 15" id="KW-0067">ATP-binding</keyword>
<dbReference type="Gene3D" id="3.90.320.10">
    <property type="match status" value="1"/>
</dbReference>
<dbReference type="Gene3D" id="1.10.3170.10">
    <property type="entry name" value="Recbcd, chain B, domain 2"/>
    <property type="match status" value="1"/>
</dbReference>
<dbReference type="InterPro" id="IPR014016">
    <property type="entry name" value="UvrD-like_ATP-bd"/>
</dbReference>
<keyword evidence="11 15" id="KW-0234">DNA repair</keyword>
<dbReference type="GO" id="GO:0000724">
    <property type="term" value="P:double-strand break repair via homologous recombination"/>
    <property type="evidence" value="ECO:0007669"/>
    <property type="project" value="UniProtKB-UniRule"/>
</dbReference>
<comment type="cofactor">
    <cofactor evidence="15">
        <name>Mg(2+)</name>
        <dbReference type="ChEBI" id="CHEBI:18420"/>
    </cofactor>
    <text evidence="15">Binds 1 Mg(2+) ion per subunit.</text>
</comment>
<dbReference type="RefSeq" id="WP_188699078.1">
    <property type="nucleotide sequence ID" value="NZ_BMLS01000009.1"/>
</dbReference>
<dbReference type="SUPFAM" id="SSF52540">
    <property type="entry name" value="P-loop containing nucleoside triphosphate hydrolases"/>
    <property type="match status" value="1"/>
</dbReference>
<keyword evidence="2 15" id="KW-0479">Metal-binding</keyword>
<feature type="domain" description="UvrD-like helicase ATP-binding" evidence="17">
    <location>
        <begin position="1"/>
        <end position="439"/>
    </location>
</feature>
<dbReference type="Pfam" id="PF00580">
    <property type="entry name" value="UvrD-helicase"/>
    <property type="match status" value="1"/>
</dbReference>
<comment type="caution">
    <text evidence="19">The sequence shown here is derived from an EMBL/GenBank/DDBJ whole genome shotgun (WGS) entry which is preliminary data.</text>
</comment>
<dbReference type="EMBL" id="BMLS01000009">
    <property type="protein sequence ID" value="GGO74762.1"/>
    <property type="molecule type" value="Genomic_DNA"/>
</dbReference>
<keyword evidence="1 15" id="KW-0540">Nuclease</keyword>
<comment type="domain">
    <text evidence="15">The N-terminal DNA-binding domain is a ssDNA-dependent ATPase and has ATP-dependent 3'-5' helicase function. This domain interacts with RecC.</text>
</comment>
<dbReference type="GO" id="GO:0009338">
    <property type="term" value="C:exodeoxyribonuclease V complex"/>
    <property type="evidence" value="ECO:0007669"/>
    <property type="project" value="TreeGrafter"/>
</dbReference>
<dbReference type="PROSITE" id="PS51217">
    <property type="entry name" value="UVRD_HELICASE_CTER"/>
    <property type="match status" value="1"/>
</dbReference>
<dbReference type="SUPFAM" id="SSF52980">
    <property type="entry name" value="Restriction endonuclease-like"/>
    <property type="match status" value="1"/>
</dbReference>
<evidence type="ECO:0000256" key="9">
    <source>
        <dbReference type="ARBA" id="ARBA00022842"/>
    </source>
</evidence>
<feature type="domain" description="UvrD-like helicase C-terminal" evidence="18">
    <location>
        <begin position="453"/>
        <end position="735"/>
    </location>
</feature>
<evidence type="ECO:0000256" key="5">
    <source>
        <dbReference type="ARBA" id="ARBA00022801"/>
    </source>
</evidence>
<dbReference type="InterPro" id="IPR011604">
    <property type="entry name" value="PDDEXK-like_dom_sf"/>
</dbReference>
<comment type="similarity">
    <text evidence="15">Belongs to the helicase family. UvrD subfamily.</text>
</comment>
<dbReference type="PROSITE" id="PS51198">
    <property type="entry name" value="UVRD_HELICASE_ATP_BIND"/>
    <property type="match status" value="1"/>
</dbReference>
<dbReference type="HAMAP" id="MF_01485">
    <property type="entry name" value="RecB"/>
    <property type="match status" value="1"/>
</dbReference>
<evidence type="ECO:0000313" key="20">
    <source>
        <dbReference type="Proteomes" id="UP000606935"/>
    </source>
</evidence>
<dbReference type="GO" id="GO:0000287">
    <property type="term" value="F:magnesium ion binding"/>
    <property type="evidence" value="ECO:0007669"/>
    <property type="project" value="UniProtKB-UniRule"/>
</dbReference>
<evidence type="ECO:0000256" key="1">
    <source>
        <dbReference type="ARBA" id="ARBA00022722"/>
    </source>
</evidence>
<evidence type="ECO:0000256" key="16">
    <source>
        <dbReference type="PROSITE-ProRule" id="PRU00560"/>
    </source>
</evidence>
<evidence type="ECO:0000313" key="19">
    <source>
        <dbReference type="EMBL" id="GGO74762.1"/>
    </source>
</evidence>
<dbReference type="EC" id="5.6.2.4" evidence="15"/>
<comment type="miscellaneous">
    <text evidence="15">In the RecBCD complex, RecB has a slow 3'-5' helicase, an exonuclease activity and loads RecA onto ssDNA, RecD has a fast 5'-3' helicase activity, while RecC stimulates the ATPase and processivity of the RecB helicase and contributes to recognition of the Chi site.</text>
</comment>
<dbReference type="GO" id="GO:0005829">
    <property type="term" value="C:cytosol"/>
    <property type="evidence" value="ECO:0007669"/>
    <property type="project" value="TreeGrafter"/>
</dbReference>
<dbReference type="GO" id="GO:0043138">
    <property type="term" value="F:3'-5' DNA helicase activity"/>
    <property type="evidence" value="ECO:0007669"/>
    <property type="project" value="UniProtKB-UniRule"/>
</dbReference>
<evidence type="ECO:0000256" key="2">
    <source>
        <dbReference type="ARBA" id="ARBA00022723"/>
    </source>
</evidence>
<feature type="binding site" evidence="16">
    <location>
        <begin position="19"/>
        <end position="26"/>
    </location>
    <ligand>
        <name>ATP</name>
        <dbReference type="ChEBI" id="CHEBI:30616"/>
    </ligand>
</feature>
<keyword evidence="3 15" id="KW-0547">Nucleotide-binding</keyword>
<dbReference type="Gene3D" id="1.10.486.10">
    <property type="entry name" value="PCRA, domain 4"/>
    <property type="match status" value="1"/>
</dbReference>
<keyword evidence="20" id="KW-1185">Reference proteome</keyword>
<comment type="catalytic activity">
    <reaction evidence="15">
        <text>Exonucleolytic cleavage (in the presence of ATP) in either 5'- to 3'- or 3'- to 5'-direction to yield 5'-phosphooligonucleotides.</text>
        <dbReference type="EC" id="3.1.11.5"/>
    </reaction>
</comment>
<reference evidence="19" key="2">
    <citation type="submission" date="2020-09" db="EMBL/GenBank/DDBJ databases">
        <authorList>
            <person name="Sun Q."/>
            <person name="Zhou Y."/>
        </authorList>
    </citation>
    <scope>NUCLEOTIDE SEQUENCE</scope>
    <source>
        <strain evidence="19">CGMCC 1.7086</strain>
    </source>
</reference>
<comment type="subunit">
    <text evidence="15">Heterotrimer of RecB, RecC and RecD. All subunits contribute to DNA-binding. Interacts with RecA.</text>
</comment>
<keyword evidence="9 15" id="KW-0460">Magnesium</keyword>
<comment type="function">
    <text evidence="15">A helicase/nuclease that prepares dsDNA breaks (DSB) for recombinational DNA repair. Binds to DSBs and unwinds DNA via a highly rapid and processive ATP-dependent bidirectional helicase activity. Unwinds dsDNA until it encounters a Chi (crossover hotspot instigator) sequence from the 3' direction. Cuts ssDNA a few nucleotides 3' to the Chi site. The properties and activities of the enzyme are changed at Chi. The Chi-altered holoenzyme produces a long 3'-ssDNA overhang and facilitates RecA-binding to the ssDNA for homologous DNA recombination and repair. Holoenzyme degrades any linearized DNA that is unable to undergo homologous recombination. In the holoenzyme this subunit contributes ATPase, 3'-5' helicase, exonuclease activity and loads RecA onto ssDNA.</text>
</comment>
<keyword evidence="7 15" id="KW-0269">Exonuclease</keyword>
<evidence type="ECO:0000256" key="4">
    <source>
        <dbReference type="ARBA" id="ARBA00022763"/>
    </source>
</evidence>
<feature type="region of interest" description="DNA-binding and helicase activity, interacts with RecC" evidence="15">
    <location>
        <begin position="1"/>
        <end position="868"/>
    </location>
</feature>
<evidence type="ECO:0000256" key="3">
    <source>
        <dbReference type="ARBA" id="ARBA00022741"/>
    </source>
</evidence>
<reference evidence="19" key="1">
    <citation type="journal article" date="2014" name="Int. J. Syst. Evol. Microbiol.">
        <title>Complete genome sequence of Corynebacterium casei LMG S-19264T (=DSM 44701T), isolated from a smear-ripened cheese.</title>
        <authorList>
            <consortium name="US DOE Joint Genome Institute (JGI-PGF)"/>
            <person name="Walter F."/>
            <person name="Albersmeier A."/>
            <person name="Kalinowski J."/>
            <person name="Ruckert C."/>
        </authorList>
    </citation>
    <scope>NUCLEOTIDE SEQUENCE</scope>
    <source>
        <strain evidence="19">CGMCC 1.7086</strain>
    </source>
</reference>
<evidence type="ECO:0000256" key="12">
    <source>
        <dbReference type="ARBA" id="ARBA00023235"/>
    </source>
</evidence>
<dbReference type="InterPro" id="IPR038726">
    <property type="entry name" value="PDDEXK_AddAB-type"/>
</dbReference>
<dbReference type="InterPro" id="IPR014017">
    <property type="entry name" value="DNA_helicase_UvrD-like_C"/>
</dbReference>
<feature type="active site" description="For nuclease activity" evidence="15">
    <location>
        <position position="1072"/>
    </location>
</feature>
<dbReference type="AlphaFoldDB" id="A0A918DMB2"/>
<dbReference type="Pfam" id="PF12705">
    <property type="entry name" value="PDDEXK_1"/>
    <property type="match status" value="1"/>
</dbReference>
<dbReference type="GO" id="GO:0005524">
    <property type="term" value="F:ATP binding"/>
    <property type="evidence" value="ECO:0007669"/>
    <property type="project" value="UniProtKB-UniRule"/>
</dbReference>
<dbReference type="Gene3D" id="3.40.50.300">
    <property type="entry name" value="P-loop containing nucleotide triphosphate hydrolases"/>
    <property type="match status" value="2"/>
</dbReference>
<evidence type="ECO:0000259" key="18">
    <source>
        <dbReference type="PROSITE" id="PS51217"/>
    </source>
</evidence>
<organism evidence="19 20">
    <name type="scientific">Bowmanella pacifica</name>
    <dbReference type="NCBI Taxonomy" id="502051"/>
    <lineage>
        <taxon>Bacteria</taxon>
        <taxon>Pseudomonadati</taxon>
        <taxon>Pseudomonadota</taxon>
        <taxon>Gammaproteobacteria</taxon>
        <taxon>Alteromonadales</taxon>
        <taxon>Alteromonadaceae</taxon>
        <taxon>Bowmanella</taxon>
    </lineage>
</organism>
<dbReference type="Proteomes" id="UP000606935">
    <property type="component" value="Unassembled WGS sequence"/>
</dbReference>
<evidence type="ECO:0000259" key="17">
    <source>
        <dbReference type="PROSITE" id="PS51198"/>
    </source>
</evidence>
<evidence type="ECO:0000256" key="14">
    <source>
        <dbReference type="ARBA" id="ARBA00048988"/>
    </source>
</evidence>
<dbReference type="InterPro" id="IPR000212">
    <property type="entry name" value="DNA_helicase_UvrD/REP"/>
</dbReference>
<comment type="catalytic activity">
    <reaction evidence="13 15">
        <text>Couples ATP hydrolysis with the unwinding of duplex DNA by translocating in the 3'-5' direction.</text>
        <dbReference type="EC" id="5.6.2.4"/>
    </reaction>
</comment>
<proteinExistence type="inferred from homology"/>
<dbReference type="CDD" id="cd22352">
    <property type="entry name" value="RecB_C-like"/>
    <property type="match status" value="1"/>
</dbReference>
<comment type="catalytic activity">
    <reaction evidence="14 15">
        <text>ATP + H2O = ADP + phosphate + H(+)</text>
        <dbReference type="Rhea" id="RHEA:13065"/>
        <dbReference type="ChEBI" id="CHEBI:15377"/>
        <dbReference type="ChEBI" id="CHEBI:15378"/>
        <dbReference type="ChEBI" id="CHEBI:30616"/>
        <dbReference type="ChEBI" id="CHEBI:43474"/>
        <dbReference type="ChEBI" id="CHEBI:456216"/>
        <dbReference type="EC" id="5.6.2.4"/>
    </reaction>
</comment>
<feature type="binding site" evidence="15">
    <location>
        <position position="942"/>
    </location>
    <ligand>
        <name>Mg(2+)</name>
        <dbReference type="ChEBI" id="CHEBI:18420"/>
    </ligand>
</feature>
<keyword evidence="12 15" id="KW-0413">Isomerase</keyword>
<accession>A0A918DMB2</accession>
<feature type="region of interest" description="Nuclease activity, interacts with RecD and RecA" evidence="15">
    <location>
        <begin position="888"/>
        <end position="1180"/>
    </location>
</feature>
<evidence type="ECO:0000256" key="13">
    <source>
        <dbReference type="ARBA" id="ARBA00034617"/>
    </source>
</evidence>
<dbReference type="InterPro" id="IPR004586">
    <property type="entry name" value="RecB"/>
</dbReference>
<sequence>MKHLRIADFPLSGQSLIEASAGTGKTFTIVRLYLRLLLGVGCAPLNVDQILVVTFTNAATAELKSRIRAILAKANLDMYVGASDDPILAALIEQVEDRALACRRLQLALRQMDEAAVFTIHGFCQRVLTRHAFESGSRYQQELILDESLHLHQAIKDFWRLRVLQLSAPLLEVALGLWSQPLALLGQVRSLLNQPFCSPDKPVALEEILAKYQWLVADTKTWWQNSQVLERLWQAKLNKRSRLGKGEILTQMDSFCRSDALFFNQGAGFAEFLPEKVAKALSKSSPDLSDLDFARFEQLVRLAEQLHQGVKVTLCLDAIAHLRQQLASSKYEANQWSPDDLLNHFAQALQGVNGEALQAAVRQAYPAAMIDEFQDTDAVQYEIFSQLYPVATSLCLIMIGDPKQAIYGFRGADIFTYMEAKQRVGESRCFTLDTNWRSEPAMVEAVNRLFSQSPEGFLYNQEIPFLPVRAGQDSKRLLMDGEPQAGLAFQHLDSDGPLGFNAAQRTLASHFAGQICQWLTWGMQGRAQIRHGGQLRAVRPADCALLVRDRFEAQLMRDALAELQIASVFLVRKSVFATQTAADLLLILQAMHSPGEEALVKSAMLTELVGLNSTEFESWLADDSRWQELLGQFYHWQRLWQRQGIASALAQMQQQLGLMPSLQARFDDGLRRITDLRHLFELLQQQSLILQGESQLLHWFAQTLLEPDDNHEGQQLRLETDDNLVQIVTMHASKGLEYPLVFMPFACRYQKRLDPLYHDDERRLWVDFLGREESLAKASREKLAEDIRLLYVALTRSEHWCSVGVFDTTAGGMSRSSALTSTALGALLFGPGREMPAAGLAVSLSALADQQQIFYCPMAQMEPLLYGAMTAEPQQLDCARVGRSLRQSWRLTSYSAISQQRDHLPAPGHDEGVVPVTPVPDAQPSLDRFGFVKGAKAGLFLHAVLEQVMMADSPEQGLRISEAQLQASIEQQAELYAIEPSWYEVVQDWLWDVLHTPLELTSALCLADIRQARVELEFHLPLHQVQAHKFNHILQTHMPQMPARYDFDTLNGMLKGFVDLIFIHDGKLYVADYKSNHLGGDFVSYGQAQMRQAMLEHDYQLQAVLYCLALHRWLKSRLSDYNYDRHVGGACYWFLRGMSLSQPGQGIFQLRPEKAMIQALDALFEGKSADSSQMEQLSLC</sequence>
<dbReference type="NCBIfam" id="TIGR00609">
    <property type="entry name" value="recB"/>
    <property type="match status" value="1"/>
</dbReference>
<protein>
    <recommendedName>
        <fullName evidence="15">RecBCD enzyme subunit RecB</fullName>
        <ecNumber evidence="15">3.1.11.5</ecNumber>
        <ecNumber evidence="15">5.6.2.4</ecNumber>
    </recommendedName>
    <alternativeName>
        <fullName evidence="15">DNA 3'-5' helicase subunit RecB</fullName>
    </alternativeName>
    <alternativeName>
        <fullName evidence="15">Exonuclease V subunit RecB</fullName>
        <shortName evidence="15">ExoV subunit RecB</shortName>
    </alternativeName>
    <alternativeName>
        <fullName evidence="15">Helicase/nuclease RecBCD subunit RecB</fullName>
    </alternativeName>
</protein>
<dbReference type="PANTHER" id="PTHR11070:SF23">
    <property type="entry name" value="RECBCD ENZYME SUBUNIT RECB"/>
    <property type="match status" value="1"/>
</dbReference>
<keyword evidence="10 15" id="KW-0238">DNA-binding</keyword>
<keyword evidence="5 15" id="KW-0378">Hydrolase</keyword>
<dbReference type="PANTHER" id="PTHR11070">
    <property type="entry name" value="UVRD / RECB / PCRA DNA HELICASE FAMILY MEMBER"/>
    <property type="match status" value="1"/>
</dbReference>
<feature type="binding site" evidence="15">
    <location>
        <position position="1072"/>
    </location>
    <ligand>
        <name>Mg(2+)</name>
        <dbReference type="ChEBI" id="CHEBI:18420"/>
    </ligand>
</feature>
<dbReference type="InterPro" id="IPR011335">
    <property type="entry name" value="Restrct_endonuc-II-like"/>
</dbReference>
<dbReference type="GO" id="GO:0003677">
    <property type="term" value="F:DNA binding"/>
    <property type="evidence" value="ECO:0007669"/>
    <property type="project" value="UniProtKB-UniRule"/>
</dbReference>
<dbReference type="Pfam" id="PF13361">
    <property type="entry name" value="UvrD_C"/>
    <property type="match status" value="1"/>
</dbReference>
<evidence type="ECO:0000256" key="7">
    <source>
        <dbReference type="ARBA" id="ARBA00022839"/>
    </source>
</evidence>
<evidence type="ECO:0000256" key="15">
    <source>
        <dbReference type="HAMAP-Rule" id="MF_01485"/>
    </source>
</evidence>
<evidence type="ECO:0000256" key="10">
    <source>
        <dbReference type="ARBA" id="ARBA00023125"/>
    </source>
</evidence>
<gene>
    <name evidence="15 19" type="primary">recB</name>
    <name evidence="19" type="ORF">GCM10010982_38360</name>
</gene>
<dbReference type="InterPro" id="IPR027417">
    <property type="entry name" value="P-loop_NTPase"/>
</dbReference>
<keyword evidence="6 15" id="KW-0347">Helicase</keyword>
<evidence type="ECO:0000256" key="8">
    <source>
        <dbReference type="ARBA" id="ARBA00022840"/>
    </source>
</evidence>
<comment type="domain">
    <text evidence="15">The C-terminal domain has nuclease activity and interacts with RecD. It interacts with RecA, facilitating its loading onto ssDNA.</text>
</comment>
<evidence type="ECO:0000256" key="11">
    <source>
        <dbReference type="ARBA" id="ARBA00023204"/>
    </source>
</evidence>
<dbReference type="EC" id="3.1.11.5" evidence="15"/>
<name>A0A918DMB2_9ALTE</name>
<dbReference type="GO" id="GO:0008854">
    <property type="term" value="F:exodeoxyribonuclease V activity"/>
    <property type="evidence" value="ECO:0007669"/>
    <property type="project" value="UniProtKB-EC"/>
</dbReference>
<feature type="binding site" evidence="15">
    <location>
        <position position="1059"/>
    </location>
    <ligand>
        <name>Mg(2+)</name>
        <dbReference type="ChEBI" id="CHEBI:18420"/>
    </ligand>
</feature>
<evidence type="ECO:0000256" key="6">
    <source>
        <dbReference type="ARBA" id="ARBA00022806"/>
    </source>
</evidence>